<feature type="transmembrane region" description="Helical" evidence="1">
    <location>
        <begin position="15"/>
        <end position="35"/>
    </location>
</feature>
<keyword evidence="1" id="KW-0472">Membrane</keyword>
<dbReference type="EMBL" id="JAGFBR010000009">
    <property type="protein sequence ID" value="KAH0462641.1"/>
    <property type="molecule type" value="Genomic_DNA"/>
</dbReference>
<reference evidence="2 3" key="1">
    <citation type="journal article" date="2021" name="Hortic Res">
        <title>Chromosome-scale assembly of the Dendrobium chrysotoxum genome enhances the understanding of orchid evolution.</title>
        <authorList>
            <person name="Zhang Y."/>
            <person name="Zhang G.Q."/>
            <person name="Zhang D."/>
            <person name="Liu X.D."/>
            <person name="Xu X.Y."/>
            <person name="Sun W.H."/>
            <person name="Yu X."/>
            <person name="Zhu X."/>
            <person name="Wang Z.W."/>
            <person name="Zhao X."/>
            <person name="Zhong W.Y."/>
            <person name="Chen H."/>
            <person name="Yin W.L."/>
            <person name="Huang T."/>
            <person name="Niu S.C."/>
            <person name="Liu Z.J."/>
        </authorList>
    </citation>
    <scope>NUCLEOTIDE SEQUENCE [LARGE SCALE GENOMIC DNA]</scope>
    <source>
        <strain evidence="2">Lindl</strain>
    </source>
</reference>
<organism evidence="2 3">
    <name type="scientific">Dendrobium chrysotoxum</name>
    <name type="common">Orchid</name>
    <dbReference type="NCBI Taxonomy" id="161865"/>
    <lineage>
        <taxon>Eukaryota</taxon>
        <taxon>Viridiplantae</taxon>
        <taxon>Streptophyta</taxon>
        <taxon>Embryophyta</taxon>
        <taxon>Tracheophyta</taxon>
        <taxon>Spermatophyta</taxon>
        <taxon>Magnoliopsida</taxon>
        <taxon>Liliopsida</taxon>
        <taxon>Asparagales</taxon>
        <taxon>Orchidaceae</taxon>
        <taxon>Epidendroideae</taxon>
        <taxon>Malaxideae</taxon>
        <taxon>Dendrobiinae</taxon>
        <taxon>Dendrobium</taxon>
    </lineage>
</organism>
<dbReference type="Proteomes" id="UP000775213">
    <property type="component" value="Unassembled WGS sequence"/>
</dbReference>
<evidence type="ECO:0000313" key="2">
    <source>
        <dbReference type="EMBL" id="KAH0462641.1"/>
    </source>
</evidence>
<gene>
    <name evidence="2" type="ORF">IEQ34_010216</name>
</gene>
<comment type="caution">
    <text evidence="2">The sequence shown here is derived from an EMBL/GenBank/DDBJ whole genome shotgun (WGS) entry which is preliminary data.</text>
</comment>
<dbReference type="AlphaFoldDB" id="A0AAV7H0X1"/>
<keyword evidence="1" id="KW-1133">Transmembrane helix</keyword>
<name>A0AAV7H0X1_DENCH</name>
<evidence type="ECO:0000313" key="3">
    <source>
        <dbReference type="Proteomes" id="UP000775213"/>
    </source>
</evidence>
<keyword evidence="3" id="KW-1185">Reference proteome</keyword>
<keyword evidence="1" id="KW-0812">Transmembrane</keyword>
<sequence length="84" mass="9639">MPFYLLKYLAASLEISVQIWSLAFLPGFQITSFLFQAKQVDHKNNHAFANKDILSELNWLSVSCWRVIPTTTLHVSGATREDLR</sequence>
<accession>A0AAV7H0X1</accession>
<protein>
    <submittedName>
        <fullName evidence="2">Uncharacterized protein</fullName>
    </submittedName>
</protein>
<evidence type="ECO:0000256" key="1">
    <source>
        <dbReference type="SAM" id="Phobius"/>
    </source>
</evidence>
<proteinExistence type="predicted"/>